<dbReference type="GO" id="GO:0055085">
    <property type="term" value="P:transmembrane transport"/>
    <property type="evidence" value="ECO:0007669"/>
    <property type="project" value="TreeGrafter"/>
</dbReference>
<evidence type="ECO:0000256" key="1">
    <source>
        <dbReference type="ARBA" id="ARBA00004141"/>
    </source>
</evidence>
<dbReference type="PANTHER" id="PTHR21716:SF16">
    <property type="entry name" value="BLL1467 PROTEIN"/>
    <property type="match status" value="1"/>
</dbReference>
<dbReference type="PANTHER" id="PTHR21716">
    <property type="entry name" value="TRANSMEMBRANE PROTEIN"/>
    <property type="match status" value="1"/>
</dbReference>
<evidence type="ECO:0000256" key="6">
    <source>
        <dbReference type="SAM" id="Phobius"/>
    </source>
</evidence>
<accession>A0A7Y0FXS3</accession>
<evidence type="ECO:0000256" key="2">
    <source>
        <dbReference type="ARBA" id="ARBA00009773"/>
    </source>
</evidence>
<feature type="transmembrane region" description="Helical" evidence="6">
    <location>
        <begin position="74"/>
        <end position="92"/>
    </location>
</feature>
<reference evidence="7 8" key="1">
    <citation type="submission" date="2020-04" db="EMBL/GenBank/DDBJ databases">
        <title>Rhizobium sp. S-51 isolated from soil.</title>
        <authorList>
            <person name="Dahal R.H."/>
        </authorList>
    </citation>
    <scope>NUCLEOTIDE SEQUENCE [LARGE SCALE GENOMIC DNA]</scope>
    <source>
        <strain evidence="7 8">S-51</strain>
    </source>
</reference>
<sequence length="388" mass="41780">MSMGDRTNGSGRGREARARAAVETVPGPFKGPTSRRTYHRVRVRKTALDLALIWSVIGIFAIMAVAAVYLAASVLMPITFAIVIGLILGVAADRLGALGIPPMLTALILSTLFAMLLFFTANTLIGPLTELAGLAPAMVEAVIERILPYLEKIEWLHISRFSFTSGPVTPEALIENTGTVLTTFATHVTPAVVQGLIFFAALLLFLGSRLTIRKTLIIAFRDRARRLAAIRTINSIEQALGFYFATASLLYAVVGVAMVLISWIGGLSMPVLWGFFAFLSSFIPFLGVTAMTLALAIGGLVTHDSLFMALSPALAFFIVHMVMENLVTPAVMGRRLEINPFAVFVAIIFWTWMWGAVGAVLAVPLSLIALTIANELLPSQKIQPNLPG</sequence>
<protein>
    <submittedName>
        <fullName evidence="7">AI-2E family transporter</fullName>
    </submittedName>
</protein>
<dbReference type="Proteomes" id="UP000541470">
    <property type="component" value="Unassembled WGS sequence"/>
</dbReference>
<feature type="transmembrane region" description="Helical" evidence="6">
    <location>
        <begin position="191"/>
        <end position="212"/>
    </location>
</feature>
<feature type="transmembrane region" description="Helical" evidence="6">
    <location>
        <begin position="271"/>
        <end position="298"/>
    </location>
</feature>
<evidence type="ECO:0000256" key="5">
    <source>
        <dbReference type="ARBA" id="ARBA00023136"/>
    </source>
</evidence>
<organism evidence="7 8">
    <name type="scientific">Rhizobium terricola</name>
    <dbReference type="NCBI Taxonomy" id="2728849"/>
    <lineage>
        <taxon>Bacteria</taxon>
        <taxon>Pseudomonadati</taxon>
        <taxon>Pseudomonadota</taxon>
        <taxon>Alphaproteobacteria</taxon>
        <taxon>Hyphomicrobiales</taxon>
        <taxon>Rhizobiaceae</taxon>
        <taxon>Rhizobium/Agrobacterium group</taxon>
        <taxon>Rhizobium</taxon>
    </lineage>
</organism>
<keyword evidence="8" id="KW-1185">Reference proteome</keyword>
<proteinExistence type="inferred from homology"/>
<keyword evidence="3 6" id="KW-0812">Transmembrane</keyword>
<feature type="transmembrane region" description="Helical" evidence="6">
    <location>
        <begin position="343"/>
        <end position="373"/>
    </location>
</feature>
<name>A0A7Y0FXS3_9HYPH</name>
<evidence type="ECO:0000313" key="8">
    <source>
        <dbReference type="Proteomes" id="UP000541470"/>
    </source>
</evidence>
<feature type="transmembrane region" description="Helical" evidence="6">
    <location>
        <begin position="46"/>
        <end position="68"/>
    </location>
</feature>
<comment type="caution">
    <text evidence="7">The sequence shown here is derived from an EMBL/GenBank/DDBJ whole genome shotgun (WGS) entry which is preliminary data.</text>
</comment>
<keyword evidence="4 6" id="KW-1133">Transmembrane helix</keyword>
<dbReference type="EMBL" id="JABBGK010000009">
    <property type="protein sequence ID" value="NML76887.1"/>
    <property type="molecule type" value="Genomic_DNA"/>
</dbReference>
<feature type="transmembrane region" description="Helical" evidence="6">
    <location>
        <begin position="104"/>
        <end position="125"/>
    </location>
</feature>
<gene>
    <name evidence="7" type="ORF">HHL25_22350</name>
</gene>
<evidence type="ECO:0000256" key="4">
    <source>
        <dbReference type="ARBA" id="ARBA00022989"/>
    </source>
</evidence>
<keyword evidence="5 6" id="KW-0472">Membrane</keyword>
<comment type="similarity">
    <text evidence="2">Belongs to the autoinducer-2 exporter (AI-2E) (TC 2.A.86) family.</text>
</comment>
<dbReference type="Pfam" id="PF01594">
    <property type="entry name" value="AI-2E_transport"/>
    <property type="match status" value="1"/>
</dbReference>
<evidence type="ECO:0000313" key="7">
    <source>
        <dbReference type="EMBL" id="NML76887.1"/>
    </source>
</evidence>
<dbReference type="AlphaFoldDB" id="A0A7Y0FXS3"/>
<comment type="subcellular location">
    <subcellularLocation>
        <location evidence="1">Membrane</location>
        <topology evidence="1">Multi-pass membrane protein</topology>
    </subcellularLocation>
</comment>
<feature type="transmembrane region" description="Helical" evidence="6">
    <location>
        <begin position="305"/>
        <end position="323"/>
    </location>
</feature>
<feature type="transmembrane region" description="Helical" evidence="6">
    <location>
        <begin position="240"/>
        <end position="265"/>
    </location>
</feature>
<dbReference type="InterPro" id="IPR002549">
    <property type="entry name" value="AI-2E-like"/>
</dbReference>
<evidence type="ECO:0000256" key="3">
    <source>
        <dbReference type="ARBA" id="ARBA00022692"/>
    </source>
</evidence>
<dbReference type="GO" id="GO:0016020">
    <property type="term" value="C:membrane"/>
    <property type="evidence" value="ECO:0007669"/>
    <property type="project" value="UniProtKB-SubCell"/>
</dbReference>